<evidence type="ECO:0008006" key="5">
    <source>
        <dbReference type="Google" id="ProtNLM"/>
    </source>
</evidence>
<evidence type="ECO:0000313" key="4">
    <source>
        <dbReference type="Proteomes" id="UP001530315"/>
    </source>
</evidence>
<protein>
    <recommendedName>
        <fullName evidence="5">DOMON domain-containing protein</fullName>
    </recommendedName>
</protein>
<evidence type="ECO:0000256" key="2">
    <source>
        <dbReference type="SAM" id="Phobius"/>
    </source>
</evidence>
<sequence>MLRPIGYTLATPFLLLASRSDAELTFTSLPIDQWVRNHLLVEDGSVMVRNVTSSGRSCYALYEKIDAMEDDAPLPDRGIVFGTGELLFGGTTTTIDDDDASPREDTGEPDYDSRQLSSTPAEYETASFDPCRIRFEFRCDNYEYAQAVDFGYVFASEEYRDGDRGYGASSPSDRGNDAIEVVLNGRNVALVQVDGVGGYVPVEVDSVNPNTNSRHFVEYVLDGRIVSADGFTVELGPYSGEDATTSIPPLLPGWNAIEFAIRDVGDANVDSWAFLRAGSFSCAAAAGGGDGAAGTTGGDAVGATASIVREGPRIPLMMAVLVAVVLGLIALSLPVIGIASTADL</sequence>
<evidence type="ECO:0000256" key="1">
    <source>
        <dbReference type="SAM" id="MobiDB-lite"/>
    </source>
</evidence>
<dbReference type="InterPro" id="IPR049804">
    <property type="entry name" value="Choice_anch_L"/>
</dbReference>
<feature type="transmembrane region" description="Helical" evidence="2">
    <location>
        <begin position="316"/>
        <end position="339"/>
    </location>
</feature>
<dbReference type="Proteomes" id="UP001530315">
    <property type="component" value="Unassembled WGS sequence"/>
</dbReference>
<dbReference type="EMBL" id="JALLAZ020000102">
    <property type="protein sequence ID" value="KAL3803966.1"/>
    <property type="molecule type" value="Genomic_DNA"/>
</dbReference>
<keyword evidence="4" id="KW-1185">Reference proteome</keyword>
<dbReference type="NCBIfam" id="NF038133">
    <property type="entry name" value="choice_anch_L"/>
    <property type="match status" value="1"/>
</dbReference>
<evidence type="ECO:0000313" key="3">
    <source>
        <dbReference type="EMBL" id="KAL3803966.1"/>
    </source>
</evidence>
<dbReference type="AlphaFoldDB" id="A0ABD3QXX2"/>
<reference evidence="3 4" key="1">
    <citation type="submission" date="2024-10" db="EMBL/GenBank/DDBJ databases">
        <title>Updated reference genomes for cyclostephanoid diatoms.</title>
        <authorList>
            <person name="Roberts W.R."/>
            <person name="Alverson A.J."/>
        </authorList>
    </citation>
    <scope>NUCLEOTIDE SEQUENCE [LARGE SCALE GENOMIC DNA]</scope>
    <source>
        <strain evidence="3 4">AJA276-08</strain>
    </source>
</reference>
<keyword evidence="2" id="KW-1133">Transmembrane helix</keyword>
<feature type="region of interest" description="Disordered" evidence="1">
    <location>
        <begin position="90"/>
        <end position="122"/>
    </location>
</feature>
<name>A0ABD3QXX2_9STRA</name>
<accession>A0ABD3QXX2</accession>
<keyword evidence="2" id="KW-0472">Membrane</keyword>
<proteinExistence type="predicted"/>
<keyword evidence="2" id="KW-0812">Transmembrane</keyword>
<organism evidence="3 4">
    <name type="scientific">Stephanodiscus triporus</name>
    <dbReference type="NCBI Taxonomy" id="2934178"/>
    <lineage>
        <taxon>Eukaryota</taxon>
        <taxon>Sar</taxon>
        <taxon>Stramenopiles</taxon>
        <taxon>Ochrophyta</taxon>
        <taxon>Bacillariophyta</taxon>
        <taxon>Coscinodiscophyceae</taxon>
        <taxon>Thalassiosirophycidae</taxon>
        <taxon>Stephanodiscales</taxon>
        <taxon>Stephanodiscaceae</taxon>
        <taxon>Stephanodiscus</taxon>
    </lineage>
</organism>
<comment type="caution">
    <text evidence="3">The sequence shown here is derived from an EMBL/GenBank/DDBJ whole genome shotgun (WGS) entry which is preliminary data.</text>
</comment>
<gene>
    <name evidence="3" type="ORF">ACHAW5_001743</name>
</gene>